<accession>A0A6J5KMH8</accession>
<proteinExistence type="predicted"/>
<feature type="region of interest" description="Disordered" evidence="1">
    <location>
        <begin position="75"/>
        <end position="96"/>
    </location>
</feature>
<gene>
    <name evidence="2" type="ORF">UFOVP33_21</name>
</gene>
<evidence type="ECO:0000313" key="2">
    <source>
        <dbReference type="EMBL" id="CAB4122555.1"/>
    </source>
</evidence>
<dbReference type="EMBL" id="LR796162">
    <property type="protein sequence ID" value="CAB4122555.1"/>
    <property type="molecule type" value="Genomic_DNA"/>
</dbReference>
<evidence type="ECO:0000256" key="1">
    <source>
        <dbReference type="SAM" id="MobiDB-lite"/>
    </source>
</evidence>
<sequence>MTQPQNQAPVIDPNQVPINYTVNLPQVNLILKGLGKLPLEEVEQLYNGIRGHALQALQTAEAEAQAAIEKKAAEEAAKNVELQDKPPAAHDEVQPA</sequence>
<reference evidence="2" key="1">
    <citation type="submission" date="2020-04" db="EMBL/GenBank/DDBJ databases">
        <authorList>
            <person name="Chiriac C."/>
            <person name="Salcher M."/>
            <person name="Ghai R."/>
            <person name="Kavagutti S V."/>
        </authorList>
    </citation>
    <scope>NUCLEOTIDE SEQUENCE</scope>
</reference>
<protein>
    <submittedName>
        <fullName evidence="2">Uncharacterized protein</fullName>
    </submittedName>
</protein>
<organism evidence="2">
    <name type="scientific">uncultured Caudovirales phage</name>
    <dbReference type="NCBI Taxonomy" id="2100421"/>
    <lineage>
        <taxon>Viruses</taxon>
        <taxon>Duplodnaviria</taxon>
        <taxon>Heunggongvirae</taxon>
        <taxon>Uroviricota</taxon>
        <taxon>Caudoviricetes</taxon>
        <taxon>Peduoviridae</taxon>
        <taxon>Maltschvirus</taxon>
        <taxon>Maltschvirus maltsch</taxon>
    </lineage>
</organism>
<name>A0A6J5KMH8_9CAUD</name>